<proteinExistence type="predicted"/>
<dbReference type="EMBL" id="WRPA01000002">
    <property type="protein sequence ID" value="MXR67673.1"/>
    <property type="molecule type" value="Genomic_DNA"/>
</dbReference>
<dbReference type="Gene3D" id="3.30.565.10">
    <property type="entry name" value="Histidine kinase-like ATPase, C-terminal domain"/>
    <property type="match status" value="1"/>
</dbReference>
<evidence type="ECO:0000256" key="7">
    <source>
        <dbReference type="ARBA" id="ARBA00022777"/>
    </source>
</evidence>
<keyword evidence="6" id="KW-0547">Nucleotide-binding</keyword>
<name>A0A6L7HU34_9GAMM</name>
<dbReference type="InterPro" id="IPR003594">
    <property type="entry name" value="HATPase_dom"/>
</dbReference>
<dbReference type="PANTHER" id="PTHR43065:SF10">
    <property type="entry name" value="PEROXIDE STRESS-ACTIVATED HISTIDINE KINASE MAK3"/>
    <property type="match status" value="1"/>
</dbReference>
<accession>A0A6L7HU34</accession>
<gene>
    <name evidence="14" type="ORF">GNT65_03145</name>
</gene>
<feature type="compositionally biased region" description="Basic and acidic residues" evidence="10">
    <location>
        <begin position="484"/>
        <end position="497"/>
    </location>
</feature>
<dbReference type="InterPro" id="IPR004358">
    <property type="entry name" value="Sig_transdc_His_kin-like_C"/>
</dbReference>
<dbReference type="InterPro" id="IPR033414">
    <property type="entry name" value="Sensor_dom"/>
</dbReference>
<dbReference type="Gene3D" id="6.10.340.10">
    <property type="match status" value="1"/>
</dbReference>
<evidence type="ECO:0000259" key="13">
    <source>
        <dbReference type="PROSITE" id="PS50885"/>
    </source>
</evidence>
<feature type="region of interest" description="Disordered" evidence="10">
    <location>
        <begin position="484"/>
        <end position="503"/>
    </location>
</feature>
<comment type="caution">
    <text evidence="14">The sequence shown here is derived from an EMBL/GenBank/DDBJ whole genome shotgun (WGS) entry which is preliminary data.</text>
</comment>
<dbReference type="Proteomes" id="UP000474778">
    <property type="component" value="Unassembled WGS sequence"/>
</dbReference>
<dbReference type="SMART" id="SM00388">
    <property type="entry name" value="HisKA"/>
    <property type="match status" value="1"/>
</dbReference>
<keyword evidence="11" id="KW-0472">Membrane</keyword>
<keyword evidence="15" id="KW-1185">Reference proteome</keyword>
<keyword evidence="8" id="KW-0067">ATP-binding</keyword>
<dbReference type="AlphaFoldDB" id="A0A6L7HU34"/>
<dbReference type="Gene3D" id="1.10.287.130">
    <property type="match status" value="1"/>
</dbReference>
<dbReference type="Pfam" id="PF02518">
    <property type="entry name" value="HATPase_c"/>
    <property type="match status" value="1"/>
</dbReference>
<dbReference type="InterPro" id="IPR003661">
    <property type="entry name" value="HisK_dim/P_dom"/>
</dbReference>
<dbReference type="EC" id="2.7.13.3" evidence="3"/>
<evidence type="ECO:0000313" key="15">
    <source>
        <dbReference type="Proteomes" id="UP000474778"/>
    </source>
</evidence>
<dbReference type="InterPro" id="IPR005467">
    <property type="entry name" value="His_kinase_dom"/>
</dbReference>
<dbReference type="SUPFAM" id="SSF47384">
    <property type="entry name" value="Homodimeric domain of signal transducing histidine kinase"/>
    <property type="match status" value="1"/>
</dbReference>
<evidence type="ECO:0000256" key="3">
    <source>
        <dbReference type="ARBA" id="ARBA00012438"/>
    </source>
</evidence>
<evidence type="ECO:0000259" key="12">
    <source>
        <dbReference type="PROSITE" id="PS50109"/>
    </source>
</evidence>
<reference evidence="14 15" key="1">
    <citation type="submission" date="2019-12" db="EMBL/GenBank/DDBJ databases">
        <title>Shewanella insulae sp. nov., isolated from a tidal flat.</title>
        <authorList>
            <person name="Yoon J.-H."/>
        </authorList>
    </citation>
    <scope>NUCLEOTIDE SEQUENCE [LARGE SCALE GENOMIC DNA]</scope>
    <source>
        <strain evidence="14 15">JBTF-M18</strain>
    </source>
</reference>
<protein>
    <recommendedName>
        <fullName evidence="3">histidine kinase</fullName>
        <ecNumber evidence="3">2.7.13.3</ecNumber>
    </recommendedName>
</protein>
<evidence type="ECO:0000313" key="14">
    <source>
        <dbReference type="EMBL" id="MXR67673.1"/>
    </source>
</evidence>
<dbReference type="PROSITE" id="PS50885">
    <property type="entry name" value="HAMP"/>
    <property type="match status" value="1"/>
</dbReference>
<evidence type="ECO:0000256" key="11">
    <source>
        <dbReference type="SAM" id="Phobius"/>
    </source>
</evidence>
<keyword evidence="7" id="KW-0418">Kinase</keyword>
<evidence type="ECO:0000256" key="5">
    <source>
        <dbReference type="ARBA" id="ARBA00022679"/>
    </source>
</evidence>
<feature type="transmembrane region" description="Helical" evidence="11">
    <location>
        <begin position="152"/>
        <end position="178"/>
    </location>
</feature>
<evidence type="ECO:0000256" key="10">
    <source>
        <dbReference type="SAM" id="MobiDB-lite"/>
    </source>
</evidence>
<dbReference type="PRINTS" id="PR00344">
    <property type="entry name" value="BCTRLSENSOR"/>
</dbReference>
<feature type="domain" description="HAMP" evidence="13">
    <location>
        <begin position="176"/>
        <end position="235"/>
    </location>
</feature>
<sequence>MTKSKFNLGAFTGRTAKRLILYIILFSVLITILSSALQLYVEYQDEVGQIEQQIEQIQNSHLDGIAHYVELNNPVQLQLLIDGLVKLPDIERISIIVQDRVLQRAGGVVSDRVIDTKFLLYPLDPSKAREPSGTLHLVAGLDPLYERLKQKIWFILVATAVKTFLIAAFILLLFQYLVTRHLNKISQYAHNLTLNGHAPALTLDRMPARRGEVDELDTVVTALNEMQTRLAQELRLREEAEFDSRTSREQLAHMDRVTSMEEIASSIAHEINQPLTAIATYAQAALRSHKDDERIPSDLQKALEKITEQALRAGEVIRTIRQFISKQSSSRSEIGVKALLTSTSHLLETLGSQYKVSLVQGVADERLTVIGDLVQLQQVLFNLLRNAMEASPAESAIEIWVEESAHESDDRVSIRIRDRGCGIGSEAAKEIFTPFFTTKKEGMGMGLAICKTIVDAHNGELRFSANEFGGCDFTMLLPQGDKLDAKPEAKSGAKLESDQGAVS</sequence>
<evidence type="ECO:0000256" key="4">
    <source>
        <dbReference type="ARBA" id="ARBA00022553"/>
    </source>
</evidence>
<dbReference type="GO" id="GO:0005524">
    <property type="term" value="F:ATP binding"/>
    <property type="evidence" value="ECO:0007669"/>
    <property type="project" value="UniProtKB-KW"/>
</dbReference>
<keyword evidence="4" id="KW-0597">Phosphoprotein</keyword>
<keyword evidence="5" id="KW-0808">Transferase</keyword>
<dbReference type="InterPro" id="IPR036890">
    <property type="entry name" value="HATPase_C_sf"/>
</dbReference>
<dbReference type="InterPro" id="IPR036097">
    <property type="entry name" value="HisK_dim/P_sf"/>
</dbReference>
<dbReference type="Pfam" id="PF17149">
    <property type="entry name" value="CHASE5"/>
    <property type="match status" value="1"/>
</dbReference>
<organism evidence="14 15">
    <name type="scientific">Shewanella insulae</name>
    <dbReference type="NCBI Taxonomy" id="2681496"/>
    <lineage>
        <taxon>Bacteria</taxon>
        <taxon>Pseudomonadati</taxon>
        <taxon>Pseudomonadota</taxon>
        <taxon>Gammaproteobacteria</taxon>
        <taxon>Alteromonadales</taxon>
        <taxon>Shewanellaceae</taxon>
        <taxon>Shewanella</taxon>
    </lineage>
</organism>
<dbReference type="Pfam" id="PF00512">
    <property type="entry name" value="HisKA"/>
    <property type="match status" value="1"/>
</dbReference>
<evidence type="ECO:0000256" key="2">
    <source>
        <dbReference type="ARBA" id="ARBA00004370"/>
    </source>
</evidence>
<dbReference type="CDD" id="cd00082">
    <property type="entry name" value="HisKA"/>
    <property type="match status" value="1"/>
</dbReference>
<evidence type="ECO:0000256" key="9">
    <source>
        <dbReference type="ARBA" id="ARBA00023012"/>
    </source>
</evidence>
<dbReference type="PROSITE" id="PS50109">
    <property type="entry name" value="HIS_KIN"/>
    <property type="match status" value="1"/>
</dbReference>
<comment type="catalytic activity">
    <reaction evidence="1">
        <text>ATP + protein L-histidine = ADP + protein N-phospho-L-histidine.</text>
        <dbReference type="EC" id="2.7.13.3"/>
    </reaction>
</comment>
<feature type="transmembrane region" description="Helical" evidence="11">
    <location>
        <begin position="20"/>
        <end position="41"/>
    </location>
</feature>
<comment type="subcellular location">
    <subcellularLocation>
        <location evidence="2">Membrane</location>
    </subcellularLocation>
</comment>
<dbReference type="GO" id="GO:0000155">
    <property type="term" value="F:phosphorelay sensor kinase activity"/>
    <property type="evidence" value="ECO:0007669"/>
    <property type="project" value="InterPro"/>
</dbReference>
<dbReference type="GO" id="GO:0016020">
    <property type="term" value="C:membrane"/>
    <property type="evidence" value="ECO:0007669"/>
    <property type="project" value="UniProtKB-SubCell"/>
</dbReference>
<evidence type="ECO:0000256" key="6">
    <source>
        <dbReference type="ARBA" id="ARBA00022741"/>
    </source>
</evidence>
<evidence type="ECO:0000256" key="8">
    <source>
        <dbReference type="ARBA" id="ARBA00022840"/>
    </source>
</evidence>
<keyword evidence="11" id="KW-1133">Transmembrane helix</keyword>
<keyword evidence="9" id="KW-0902">Two-component regulatory system</keyword>
<dbReference type="SMART" id="SM00387">
    <property type="entry name" value="HATPase_c"/>
    <property type="match status" value="1"/>
</dbReference>
<dbReference type="PANTHER" id="PTHR43065">
    <property type="entry name" value="SENSOR HISTIDINE KINASE"/>
    <property type="match status" value="1"/>
</dbReference>
<dbReference type="SUPFAM" id="SSF55874">
    <property type="entry name" value="ATPase domain of HSP90 chaperone/DNA topoisomerase II/histidine kinase"/>
    <property type="match status" value="1"/>
</dbReference>
<feature type="domain" description="Histidine kinase" evidence="12">
    <location>
        <begin position="266"/>
        <end position="481"/>
    </location>
</feature>
<evidence type="ECO:0000256" key="1">
    <source>
        <dbReference type="ARBA" id="ARBA00000085"/>
    </source>
</evidence>
<dbReference type="InterPro" id="IPR003660">
    <property type="entry name" value="HAMP_dom"/>
</dbReference>
<keyword evidence="11" id="KW-0812">Transmembrane</keyword>